<dbReference type="PIRSF" id="PIRSF016897">
    <property type="entry name" value="GlpP"/>
    <property type="match status" value="1"/>
</dbReference>
<dbReference type="PANTHER" id="PTHR35787">
    <property type="entry name" value="GLYCEROL UPTAKE OPERON ANTITERMINATOR REGULATORY PROTEIN"/>
    <property type="match status" value="1"/>
</dbReference>
<dbReference type="SUPFAM" id="SSF110391">
    <property type="entry name" value="GlpP-like"/>
    <property type="match status" value="1"/>
</dbReference>
<evidence type="ECO:0000256" key="1">
    <source>
        <dbReference type="PIRNR" id="PIRNR016897"/>
    </source>
</evidence>
<evidence type="ECO:0000313" key="3">
    <source>
        <dbReference type="Proteomes" id="UP001285636"/>
    </source>
</evidence>
<accession>A0AAJ2KZW6</accession>
<gene>
    <name evidence="2" type="ORF">RYX45_07610</name>
</gene>
<dbReference type="InterPro" id="IPR006699">
    <property type="entry name" value="GlpP"/>
</dbReference>
<reference evidence="2" key="1">
    <citation type="submission" date="2023-10" db="EMBL/GenBank/DDBJ databases">
        <title>Screening of Alkalihalophilus pseudofirmusBZ-TG-HK211 and Its Alleviation of Salt Stress on Rapeseed Growth.</title>
        <authorList>
            <person name="Zhao B."/>
            <person name="Guo T."/>
        </authorList>
    </citation>
    <scope>NUCLEOTIDE SEQUENCE</scope>
    <source>
        <strain evidence="2">BZ-TG-HK211</strain>
    </source>
</reference>
<dbReference type="Gene3D" id="3.20.20.70">
    <property type="entry name" value="Aldolase class I"/>
    <property type="match status" value="1"/>
</dbReference>
<dbReference type="EMBL" id="JAWJAY010000001">
    <property type="protein sequence ID" value="MDV2885043.1"/>
    <property type="molecule type" value="Genomic_DNA"/>
</dbReference>
<dbReference type="GO" id="GO:0006071">
    <property type="term" value="P:glycerol metabolic process"/>
    <property type="evidence" value="ECO:0007669"/>
    <property type="project" value="UniProtKB-UniRule"/>
</dbReference>
<dbReference type="Pfam" id="PF04309">
    <property type="entry name" value="G3P_antiterm"/>
    <property type="match status" value="1"/>
</dbReference>
<dbReference type="GO" id="GO:0003723">
    <property type="term" value="F:RNA binding"/>
    <property type="evidence" value="ECO:0007669"/>
    <property type="project" value="UniProtKB-KW"/>
</dbReference>
<keyword evidence="1" id="KW-0319">Glycerol metabolism</keyword>
<keyword evidence="1" id="KW-0694">RNA-binding</keyword>
<protein>
    <recommendedName>
        <fullName evidence="1">Glycerol uptake operon antiterminator regulatory protein</fullName>
    </recommendedName>
</protein>
<dbReference type="PANTHER" id="PTHR35787:SF1">
    <property type="entry name" value="GLYCEROL UPTAKE OPERON ANTITERMINATOR REGULATORY PROTEIN"/>
    <property type="match status" value="1"/>
</dbReference>
<sequence length="190" mass="21063">MFKEHHITALTDWSNHEECMNSPFKTVFLLNGTMLDLPERVFRLQQKNKEVYLHVDLISGVQAQSIEGMTYIAEVIQPDGIISTKTQAINHAKKLGLKTVQRIFLIDSHALNKSIEACLKTKPDAVEAMPALMPRVIKELKEKLPFPIVAGGLIRDQAEVDAALAAGATAVSGSHTYVFYKKAGVGHEKR</sequence>
<name>A0AAJ2KZW6_ALKPS</name>
<comment type="function">
    <text evidence="1">Regulates expression of the glpD operon. In the presence of glycerol 3-phosphate (G3P) causes antitermination of transcription of glpD at the inverted repeat of the leader region to enhance its transcription. Binds and stabilizes glpD leader mRNA.</text>
</comment>
<dbReference type="Proteomes" id="UP001285636">
    <property type="component" value="Unassembled WGS sequence"/>
</dbReference>
<organism evidence="2 3">
    <name type="scientific">Alkalihalophilus pseudofirmus</name>
    <name type="common">Bacillus pseudofirmus</name>
    <dbReference type="NCBI Taxonomy" id="79885"/>
    <lineage>
        <taxon>Bacteria</taxon>
        <taxon>Bacillati</taxon>
        <taxon>Bacillota</taxon>
        <taxon>Bacilli</taxon>
        <taxon>Bacillales</taxon>
        <taxon>Bacillaceae</taxon>
        <taxon>Alkalihalophilus</taxon>
    </lineage>
</organism>
<evidence type="ECO:0000313" key="2">
    <source>
        <dbReference type="EMBL" id="MDV2885043.1"/>
    </source>
</evidence>
<dbReference type="AlphaFoldDB" id="A0AAJ2KZW6"/>
<dbReference type="GO" id="GO:0006355">
    <property type="term" value="P:regulation of DNA-templated transcription"/>
    <property type="evidence" value="ECO:0007669"/>
    <property type="project" value="InterPro"/>
</dbReference>
<proteinExistence type="predicted"/>
<dbReference type="RefSeq" id="WP_323466452.1">
    <property type="nucleotide sequence ID" value="NZ_CP144224.1"/>
</dbReference>
<dbReference type="InterPro" id="IPR013785">
    <property type="entry name" value="Aldolase_TIM"/>
</dbReference>
<comment type="caution">
    <text evidence="2">The sequence shown here is derived from an EMBL/GenBank/DDBJ whole genome shotgun (WGS) entry which is preliminary data.</text>
</comment>
<keyword evidence="1" id="KW-0805">Transcription regulation</keyword>
<keyword evidence="1" id="KW-0804">Transcription</keyword>